<comment type="caution">
    <text evidence="1">The sequence shown here is derived from an EMBL/GenBank/DDBJ whole genome shotgun (WGS) entry which is preliminary data.</text>
</comment>
<sequence length="187" mass="20285">MSNQRIVPIAIALLLLLAAAFWHFSPYLTLHAMRSAARAHDAAALAPHVDFPRVRESLKRQLHAATERKARDAAGTGTGLAQAGAAFGAMLGNLVADKLVDSLVTAERLADAMREGQIAGQAEDENEGQAATAGKAEKRWTFERDGADVFIARALDSRNEPAVGFVFERRGFATWRLVSVELPRPRE</sequence>
<dbReference type="Proteomes" id="UP000431684">
    <property type="component" value="Unassembled WGS sequence"/>
</dbReference>
<dbReference type="EMBL" id="WNWM01000002">
    <property type="protein sequence ID" value="MUI12131.1"/>
    <property type="molecule type" value="Genomic_DNA"/>
</dbReference>
<dbReference type="Pfam" id="PF11159">
    <property type="entry name" value="DUF2939"/>
    <property type="match status" value="1"/>
</dbReference>
<dbReference type="AlphaFoldDB" id="A0A6I3XEV7"/>
<dbReference type="InterPro" id="IPR021330">
    <property type="entry name" value="DUF2939"/>
</dbReference>
<organism evidence="1 2">
    <name type="scientific">Pseudoduganella dura</name>
    <dbReference type="NCBI Taxonomy" id="321982"/>
    <lineage>
        <taxon>Bacteria</taxon>
        <taxon>Pseudomonadati</taxon>
        <taxon>Pseudomonadota</taxon>
        <taxon>Betaproteobacteria</taxon>
        <taxon>Burkholderiales</taxon>
        <taxon>Oxalobacteraceae</taxon>
        <taxon>Telluria group</taxon>
        <taxon>Pseudoduganella</taxon>
    </lineage>
</organism>
<protein>
    <submittedName>
        <fullName evidence="1">DUF2939 domain-containing protein</fullName>
    </submittedName>
</protein>
<gene>
    <name evidence="1" type="ORF">GJV26_06520</name>
</gene>
<keyword evidence="2" id="KW-1185">Reference proteome</keyword>
<name>A0A6I3XEV7_9BURK</name>
<dbReference type="RefSeq" id="WP_155708120.1">
    <property type="nucleotide sequence ID" value="NZ_BMWU01000012.1"/>
</dbReference>
<evidence type="ECO:0000313" key="1">
    <source>
        <dbReference type="EMBL" id="MUI12131.1"/>
    </source>
</evidence>
<evidence type="ECO:0000313" key="2">
    <source>
        <dbReference type="Proteomes" id="UP000431684"/>
    </source>
</evidence>
<reference evidence="1 2" key="1">
    <citation type="submission" date="2019-11" db="EMBL/GenBank/DDBJ databases">
        <title>Draft Genome Sequences of Six Type Strains of the Genus Massilia.</title>
        <authorList>
            <person name="Miess H."/>
            <person name="Frediansyah A."/>
            <person name="Goeker M."/>
            <person name="Gross H."/>
        </authorList>
    </citation>
    <scope>NUCLEOTIDE SEQUENCE [LARGE SCALE GENOMIC DNA]</scope>
    <source>
        <strain evidence="1 2">DSM 17513</strain>
    </source>
</reference>
<proteinExistence type="predicted"/>
<dbReference type="OrthoDB" id="8706891at2"/>
<accession>A0A6I3XEV7</accession>